<evidence type="ECO:0000259" key="5">
    <source>
        <dbReference type="Pfam" id="PF02782"/>
    </source>
</evidence>
<organism evidence="6 7">
    <name type="scientific">Aerophobetes bacterium</name>
    <dbReference type="NCBI Taxonomy" id="2030807"/>
    <lineage>
        <taxon>Bacteria</taxon>
        <taxon>Candidatus Aerophobota</taxon>
    </lineage>
</organism>
<dbReference type="PANTHER" id="PTHR43095">
    <property type="entry name" value="SUGAR KINASE"/>
    <property type="match status" value="1"/>
</dbReference>
<reference evidence="6 7" key="1">
    <citation type="submission" date="2019-03" db="EMBL/GenBank/DDBJ databases">
        <title>Metabolic potential of uncultured bacteria and archaea associated with petroleum seepage in deep-sea sediments.</title>
        <authorList>
            <person name="Dong X."/>
            <person name="Hubert C."/>
        </authorList>
    </citation>
    <scope>NUCLEOTIDE SEQUENCE [LARGE SCALE GENOMIC DNA]</scope>
    <source>
        <strain evidence="6">E44_bin3</strain>
    </source>
</reference>
<evidence type="ECO:0000313" key="7">
    <source>
        <dbReference type="Proteomes" id="UP000316517"/>
    </source>
</evidence>
<dbReference type="InterPro" id="IPR000577">
    <property type="entry name" value="Carb_kinase_FGGY"/>
</dbReference>
<dbReference type="CDD" id="cd07770">
    <property type="entry name" value="ASKHA_NBD_FGGY_GntK"/>
    <property type="match status" value="1"/>
</dbReference>
<gene>
    <name evidence="6" type="ORF">E3J68_02735</name>
</gene>
<evidence type="ECO:0000259" key="4">
    <source>
        <dbReference type="Pfam" id="PF00370"/>
    </source>
</evidence>
<evidence type="ECO:0000256" key="1">
    <source>
        <dbReference type="ARBA" id="ARBA00009156"/>
    </source>
</evidence>
<dbReference type="SUPFAM" id="SSF53067">
    <property type="entry name" value="Actin-like ATPase domain"/>
    <property type="match status" value="2"/>
</dbReference>
<dbReference type="AlphaFoldDB" id="A0A523TEN5"/>
<dbReference type="PANTHER" id="PTHR43095:SF2">
    <property type="entry name" value="GLUCONOKINASE"/>
    <property type="match status" value="1"/>
</dbReference>
<evidence type="ECO:0000256" key="2">
    <source>
        <dbReference type="ARBA" id="ARBA00022679"/>
    </source>
</evidence>
<sequence>MRRDSGEVALRGEGIRRGRHKQDPCIIGVDIGTTGCRSTVFDSEGNILASQGAEYPIIYLPGGGAEQDPEVIFSQMLAVIKASIEEAKISPSSVAALSLSSVFHSLIALDGKGRPLTRAIIWLDTRSTQYAEKIRGEPISRRLYENTGCPITPAYPFSKILWMKNKLPQVYKKTDKFVSIKAYLTFKLTGQLLVDQSVASGSGLLNIHRLNWDEDTLTFLELPRGKLSQPVDPTTKLGPIAPQYARQMGISSSTSLIVGCGDGVLANLGSGAVERNSMAVMIGTSGATRVVIEEPKLDKNERARTWCYYLADRHWVCGAAVNSGGNVYRWFRDQFCRDEDEVSSLGRTGYEILNEYAAQIGIGSEGLIFLPYLSEERSPYWNPQARGVFFGLSLHHTKKHLARGVLEGISFCIYSLIQLVEEVAGKTDELRATGGFTRSSLWIKILADICGREILIPQVSEATAFGAFILAKRALGQLENIKEGKKLVKIRELYKPNLAHQKKYAQLFRIYKRIYKDLETGFAEMAKFRTTSQIE</sequence>
<dbReference type="Proteomes" id="UP000316517">
    <property type="component" value="Unassembled WGS sequence"/>
</dbReference>
<feature type="domain" description="Carbohydrate kinase FGGY C-terminal" evidence="5">
    <location>
        <begin position="279"/>
        <end position="474"/>
    </location>
</feature>
<dbReference type="Pfam" id="PF02782">
    <property type="entry name" value="FGGY_C"/>
    <property type="match status" value="1"/>
</dbReference>
<dbReference type="GO" id="GO:0005975">
    <property type="term" value="P:carbohydrate metabolic process"/>
    <property type="evidence" value="ECO:0007669"/>
    <property type="project" value="InterPro"/>
</dbReference>
<proteinExistence type="inferred from homology"/>
<feature type="domain" description="Carbohydrate kinase FGGY N-terminal" evidence="4">
    <location>
        <begin position="26"/>
        <end position="269"/>
    </location>
</feature>
<keyword evidence="2" id="KW-0808">Transferase</keyword>
<dbReference type="InterPro" id="IPR050406">
    <property type="entry name" value="FGGY_Carb_Kinase"/>
</dbReference>
<dbReference type="InterPro" id="IPR018484">
    <property type="entry name" value="FGGY_N"/>
</dbReference>
<accession>A0A523TEN5</accession>
<dbReference type="EMBL" id="SOJT01000116">
    <property type="protein sequence ID" value="TET28804.1"/>
    <property type="molecule type" value="Genomic_DNA"/>
</dbReference>
<dbReference type="Pfam" id="PF00370">
    <property type="entry name" value="FGGY_N"/>
    <property type="match status" value="1"/>
</dbReference>
<dbReference type="GO" id="GO:0016301">
    <property type="term" value="F:kinase activity"/>
    <property type="evidence" value="ECO:0007669"/>
    <property type="project" value="UniProtKB-KW"/>
</dbReference>
<dbReference type="PIRSF" id="PIRSF000538">
    <property type="entry name" value="GlpK"/>
    <property type="match status" value="1"/>
</dbReference>
<comment type="caution">
    <text evidence="6">The sequence shown here is derived from an EMBL/GenBank/DDBJ whole genome shotgun (WGS) entry which is preliminary data.</text>
</comment>
<dbReference type="InterPro" id="IPR043129">
    <property type="entry name" value="ATPase_NBD"/>
</dbReference>
<name>A0A523TEN5_UNCAE</name>
<keyword evidence="3 6" id="KW-0418">Kinase</keyword>
<dbReference type="Gene3D" id="3.30.420.40">
    <property type="match status" value="2"/>
</dbReference>
<dbReference type="InterPro" id="IPR018485">
    <property type="entry name" value="FGGY_C"/>
</dbReference>
<evidence type="ECO:0000256" key="3">
    <source>
        <dbReference type="ARBA" id="ARBA00022777"/>
    </source>
</evidence>
<evidence type="ECO:0000313" key="6">
    <source>
        <dbReference type="EMBL" id="TET28804.1"/>
    </source>
</evidence>
<comment type="similarity">
    <text evidence="1">Belongs to the FGGY kinase family.</text>
</comment>
<protein>
    <submittedName>
        <fullName evidence="6">Gluconate kinase</fullName>
    </submittedName>
</protein>